<keyword evidence="7" id="KW-0862">Zinc</keyword>
<dbReference type="PANTHER" id="PTHR12673">
    <property type="entry name" value="FACIOGENITAL DYSPLASIA PROTEIN"/>
    <property type="match status" value="1"/>
</dbReference>
<dbReference type="Proteomes" id="UP000695026">
    <property type="component" value="Unplaced"/>
</dbReference>
<keyword evidence="4" id="KW-0479">Metal-binding</keyword>
<sequence length="573" mass="64053">MNGADGVNFRRLAIRRKSNPSLRSSALVFQGPASGSSLLSPPGPRPALPAAAGGSTCPKILVTPSCSSNSTTRLYKPSICNEVVQGVNGSDPVKYSQWPTSDSKPQVPPKPLHLQNSQSSITHQTPKCKALYTTKSRMEEITPISSCVSKEKSSKVSDLISHFEGGSPSVPSELKKEPSVLNVGKPQGRYGPVPSPQPKFLTQHPLHEQGNSRGHSQDVQNHTANGIIAQNQLDCQDKWSVHRACRSTQNDCDAFDSSLVNGERGNTSTDSLPTTAACKGQKIKSYHWAPSANTFPSVKEAGEMIANKEEKRVEQGSQRDPNTETKETNEEKCYKIVNELLYTERAYVSRLALLDQVFYCKLMDEANRGSFPAEVVNKIFSNISSINQFHSQFLLPELEKRMQEWDTNPRISDILQKLAPFLKMYGEYVKNFDNAMELVKTWTERSPCFKSIIQDIQKQKVCGNLTLQHHMLEPVQRIPRYEMLLKDYLRKLPADSLDWKDAEKSLEIISTAASHSNSAIWKMENLKKLLEVYEMLGEEEDIVNPSNELIKEGQILKLAARNTSAQERYLFLV</sequence>
<keyword evidence="2" id="KW-0963">Cytoplasm</keyword>
<keyword evidence="5" id="KW-0677">Repeat</keyword>
<evidence type="ECO:0000256" key="3">
    <source>
        <dbReference type="ARBA" id="ARBA00022553"/>
    </source>
</evidence>
<dbReference type="OrthoDB" id="660555at2759"/>
<feature type="compositionally biased region" description="Polar residues" evidence="9">
    <location>
        <begin position="209"/>
        <end position="219"/>
    </location>
</feature>
<dbReference type="AlphaFoldDB" id="A0A9F2QYT3"/>
<protein>
    <submittedName>
        <fullName evidence="12">FYVE, RhoGEF and PH domain-containing protein 4-like</fullName>
    </submittedName>
</protein>
<dbReference type="InterPro" id="IPR051092">
    <property type="entry name" value="FYVE_RhoGEF_PH"/>
</dbReference>
<evidence type="ECO:0000256" key="7">
    <source>
        <dbReference type="ARBA" id="ARBA00022833"/>
    </source>
</evidence>
<dbReference type="InterPro" id="IPR000219">
    <property type="entry name" value="DH_dom"/>
</dbReference>
<dbReference type="Gene3D" id="2.30.29.30">
    <property type="entry name" value="Pleckstrin-homology domain (PH domain)/Phosphotyrosine-binding domain (PTB)"/>
    <property type="match status" value="1"/>
</dbReference>
<evidence type="ECO:0000256" key="2">
    <source>
        <dbReference type="ARBA" id="ARBA00022490"/>
    </source>
</evidence>
<dbReference type="Pfam" id="PF00621">
    <property type="entry name" value="RhoGEF"/>
    <property type="match status" value="1"/>
</dbReference>
<name>A0A9F2QYT3_PYTBI</name>
<dbReference type="SMART" id="SM00325">
    <property type="entry name" value="RhoGEF"/>
    <property type="match status" value="1"/>
</dbReference>
<dbReference type="PANTHER" id="PTHR12673:SF98">
    <property type="entry name" value="FYVE, RHOGEF AND PH DOMAIN-CONTAINING PROTEIN 4"/>
    <property type="match status" value="1"/>
</dbReference>
<keyword evidence="11" id="KW-1185">Reference proteome</keyword>
<dbReference type="RefSeq" id="XP_007430882.1">
    <property type="nucleotide sequence ID" value="XM_007430820.3"/>
</dbReference>
<comment type="subcellular location">
    <subcellularLocation>
        <location evidence="1">Cytoplasm</location>
        <location evidence="1">Cytoskeleton</location>
    </subcellularLocation>
</comment>
<dbReference type="InterPro" id="IPR035899">
    <property type="entry name" value="DBL_dom_sf"/>
</dbReference>
<feature type="region of interest" description="Disordered" evidence="9">
    <location>
        <begin position="34"/>
        <end position="54"/>
    </location>
</feature>
<dbReference type="PROSITE" id="PS50010">
    <property type="entry name" value="DH_2"/>
    <property type="match status" value="1"/>
</dbReference>
<reference evidence="12" key="1">
    <citation type="submission" date="2025-08" db="UniProtKB">
        <authorList>
            <consortium name="RefSeq"/>
        </authorList>
    </citation>
    <scope>IDENTIFICATION</scope>
    <source>
        <tissue evidence="12">Liver</tissue>
    </source>
</reference>
<dbReference type="KEGG" id="pbi:103055380"/>
<feature type="compositionally biased region" description="Polar residues" evidence="9">
    <location>
        <begin position="114"/>
        <end position="125"/>
    </location>
</feature>
<evidence type="ECO:0000256" key="5">
    <source>
        <dbReference type="ARBA" id="ARBA00022737"/>
    </source>
</evidence>
<accession>A0A9F2QYT3</accession>
<dbReference type="GO" id="GO:0008270">
    <property type="term" value="F:zinc ion binding"/>
    <property type="evidence" value="ECO:0007669"/>
    <property type="project" value="UniProtKB-KW"/>
</dbReference>
<evidence type="ECO:0000256" key="9">
    <source>
        <dbReference type="SAM" id="MobiDB-lite"/>
    </source>
</evidence>
<dbReference type="GeneID" id="103055380"/>
<dbReference type="GO" id="GO:0005856">
    <property type="term" value="C:cytoskeleton"/>
    <property type="evidence" value="ECO:0007669"/>
    <property type="project" value="UniProtKB-SubCell"/>
</dbReference>
<dbReference type="FunFam" id="1.20.900.10:FF:000013">
    <property type="entry name" value="FYVE, RhoGEF and PH domain-containing protein 4"/>
    <property type="match status" value="1"/>
</dbReference>
<feature type="domain" description="DH" evidence="10">
    <location>
        <begin position="332"/>
        <end position="519"/>
    </location>
</feature>
<evidence type="ECO:0000256" key="1">
    <source>
        <dbReference type="ARBA" id="ARBA00004245"/>
    </source>
</evidence>
<evidence type="ECO:0000313" key="12">
    <source>
        <dbReference type="RefSeq" id="XP_007430882.1"/>
    </source>
</evidence>
<proteinExistence type="predicted"/>
<evidence type="ECO:0000256" key="6">
    <source>
        <dbReference type="ARBA" id="ARBA00022771"/>
    </source>
</evidence>
<keyword evidence="6" id="KW-0863">Zinc-finger</keyword>
<evidence type="ECO:0000313" key="11">
    <source>
        <dbReference type="Proteomes" id="UP000695026"/>
    </source>
</evidence>
<evidence type="ECO:0000259" key="10">
    <source>
        <dbReference type="PROSITE" id="PS50010"/>
    </source>
</evidence>
<feature type="region of interest" description="Disordered" evidence="9">
    <location>
        <begin position="185"/>
        <end position="219"/>
    </location>
</feature>
<feature type="non-terminal residue" evidence="12">
    <location>
        <position position="573"/>
    </location>
</feature>
<organism evidence="11 12">
    <name type="scientific">Python bivittatus</name>
    <name type="common">Burmese python</name>
    <name type="synonym">Python molurus bivittatus</name>
    <dbReference type="NCBI Taxonomy" id="176946"/>
    <lineage>
        <taxon>Eukaryota</taxon>
        <taxon>Metazoa</taxon>
        <taxon>Chordata</taxon>
        <taxon>Craniata</taxon>
        <taxon>Vertebrata</taxon>
        <taxon>Euteleostomi</taxon>
        <taxon>Lepidosauria</taxon>
        <taxon>Squamata</taxon>
        <taxon>Bifurcata</taxon>
        <taxon>Unidentata</taxon>
        <taxon>Episquamata</taxon>
        <taxon>Toxicofera</taxon>
        <taxon>Serpentes</taxon>
        <taxon>Henophidia</taxon>
        <taxon>Pythonidae</taxon>
        <taxon>Python</taxon>
    </lineage>
</organism>
<keyword evidence="8" id="KW-0206">Cytoskeleton</keyword>
<dbReference type="GO" id="GO:0007010">
    <property type="term" value="P:cytoskeleton organization"/>
    <property type="evidence" value="ECO:0007669"/>
    <property type="project" value="TreeGrafter"/>
</dbReference>
<dbReference type="SUPFAM" id="SSF50729">
    <property type="entry name" value="PH domain-like"/>
    <property type="match status" value="1"/>
</dbReference>
<dbReference type="CDD" id="cd00160">
    <property type="entry name" value="RhoGEF"/>
    <property type="match status" value="1"/>
</dbReference>
<gene>
    <name evidence="12" type="primary">LOC103055380</name>
</gene>
<evidence type="ECO:0000256" key="8">
    <source>
        <dbReference type="ARBA" id="ARBA00023212"/>
    </source>
</evidence>
<dbReference type="GO" id="GO:0046847">
    <property type="term" value="P:filopodium assembly"/>
    <property type="evidence" value="ECO:0007669"/>
    <property type="project" value="TreeGrafter"/>
</dbReference>
<dbReference type="GO" id="GO:0005085">
    <property type="term" value="F:guanyl-nucleotide exchange factor activity"/>
    <property type="evidence" value="ECO:0007669"/>
    <property type="project" value="InterPro"/>
</dbReference>
<dbReference type="SUPFAM" id="SSF48065">
    <property type="entry name" value="DBL homology domain (DH-domain)"/>
    <property type="match status" value="1"/>
</dbReference>
<dbReference type="InterPro" id="IPR011993">
    <property type="entry name" value="PH-like_dom_sf"/>
</dbReference>
<dbReference type="GO" id="GO:0005737">
    <property type="term" value="C:cytoplasm"/>
    <property type="evidence" value="ECO:0007669"/>
    <property type="project" value="TreeGrafter"/>
</dbReference>
<keyword evidence="3" id="KW-0597">Phosphoprotein</keyword>
<dbReference type="Gene3D" id="1.20.900.10">
    <property type="entry name" value="Dbl homology (DH) domain"/>
    <property type="match status" value="1"/>
</dbReference>
<feature type="region of interest" description="Disordered" evidence="9">
    <location>
        <begin position="93"/>
        <end position="126"/>
    </location>
</feature>
<evidence type="ECO:0000256" key="4">
    <source>
        <dbReference type="ARBA" id="ARBA00022723"/>
    </source>
</evidence>